<evidence type="ECO:0000256" key="3">
    <source>
        <dbReference type="ARBA" id="ARBA00022485"/>
    </source>
</evidence>
<dbReference type="Proteomes" id="UP001628156">
    <property type="component" value="Unassembled WGS sequence"/>
</dbReference>
<evidence type="ECO:0000256" key="6">
    <source>
        <dbReference type="ARBA" id="ARBA00023004"/>
    </source>
</evidence>
<evidence type="ECO:0000313" key="10">
    <source>
        <dbReference type="Proteomes" id="UP001628156"/>
    </source>
</evidence>
<keyword evidence="3" id="KW-0004">4Fe-4S</keyword>
<keyword evidence="6" id="KW-0408">Iron</keyword>
<evidence type="ECO:0000259" key="8">
    <source>
        <dbReference type="PROSITE" id="PS51379"/>
    </source>
</evidence>
<keyword evidence="7" id="KW-0411">Iron-sulfur</keyword>
<keyword evidence="2" id="KW-0813">Transport</keyword>
<evidence type="ECO:0000256" key="4">
    <source>
        <dbReference type="ARBA" id="ARBA00022723"/>
    </source>
</evidence>
<keyword evidence="5" id="KW-0249">Electron transport</keyword>
<evidence type="ECO:0000256" key="7">
    <source>
        <dbReference type="ARBA" id="ARBA00023014"/>
    </source>
</evidence>
<feature type="domain" description="4Fe-4S ferredoxin-type" evidence="8">
    <location>
        <begin position="188"/>
        <end position="217"/>
    </location>
</feature>
<dbReference type="Gene3D" id="3.30.70.20">
    <property type="match status" value="2"/>
</dbReference>
<protein>
    <recommendedName>
        <fullName evidence="8">4Fe-4S ferredoxin-type domain-containing protein</fullName>
    </recommendedName>
</protein>
<dbReference type="InterPro" id="IPR009016">
    <property type="entry name" value="Fe_hydrogenase"/>
</dbReference>
<evidence type="ECO:0000256" key="2">
    <source>
        <dbReference type="ARBA" id="ARBA00022448"/>
    </source>
</evidence>
<dbReference type="InterPro" id="IPR050294">
    <property type="entry name" value="RnfB_subfamily"/>
</dbReference>
<dbReference type="SUPFAM" id="SSF53920">
    <property type="entry name" value="Fe-only hydrogenase"/>
    <property type="match status" value="1"/>
</dbReference>
<dbReference type="PROSITE" id="PS51379">
    <property type="entry name" value="4FE4S_FER_2"/>
    <property type="match status" value="3"/>
</dbReference>
<gene>
    <name evidence="9" type="ORF">ENUP19_0018G0025</name>
</gene>
<proteinExistence type="inferred from homology"/>
<reference evidence="9 10" key="1">
    <citation type="journal article" date="2019" name="PLoS Negl. Trop. Dis.">
        <title>Whole genome sequencing of Entamoeba nuttalli reveals mammalian host-related molecular signatures and a novel octapeptide-repeat surface protein.</title>
        <authorList>
            <person name="Tanaka M."/>
            <person name="Makiuchi T."/>
            <person name="Komiyama T."/>
            <person name="Shiina T."/>
            <person name="Osaki K."/>
            <person name="Tachibana H."/>
        </authorList>
    </citation>
    <scope>NUCLEOTIDE SEQUENCE [LARGE SCALE GENOMIC DNA]</scope>
    <source>
        <strain evidence="9 10">P19-061405</strain>
    </source>
</reference>
<comment type="similarity">
    <text evidence="1">Belongs to the NARF family.</text>
</comment>
<dbReference type="InterPro" id="IPR004108">
    <property type="entry name" value="Fe_hydrogenase_lsu_C"/>
</dbReference>
<dbReference type="SUPFAM" id="SSF54862">
    <property type="entry name" value="4Fe-4S ferredoxins"/>
    <property type="match status" value="1"/>
</dbReference>
<dbReference type="InterPro" id="IPR017896">
    <property type="entry name" value="4Fe4S_Fe-S-bd"/>
</dbReference>
<evidence type="ECO:0000256" key="1">
    <source>
        <dbReference type="ARBA" id="ARBA00006596"/>
    </source>
</evidence>
<dbReference type="Pfam" id="PF12837">
    <property type="entry name" value="Fer4_6"/>
    <property type="match status" value="1"/>
</dbReference>
<sequence>MSTQLTPLRNKIISEVVKCFKSGRFIEDIDKLPTILTDGDGWKPTSKFVHSREQEEGIYREKVLSVLGFVDGEYDDITPLHVYAQKALERTSLHEPVFGISQKGCNKCHFNGYFVTQACEGCTSRPCSVNCPKKCISFGEDGRAVINQNNCIKCGRCYKFCPYGAIISKSVPCVKACPCGAMLDSPEGVKTIDFEKCINCGGCMRACPFGAILPRSNLIDVLKILPTKKVVACPAPSIAAHFGKYDLALVSGGLIQLGFTSVEDVSYGADLCALNEAKEFEERIVKNKKDFMTTSCCPAYINAINKHMPELKENVSHTPTPMHFATQAVKDRDQETVTVFIGPCNAKRWETLQDSTTDYCLTFDEIFGLFEGSGIDLSKVQPYTFVDKAHKEGKIFAVSGGVASAVASLLPKEVPDGVIKPTIIDGFSQENFKRLKNFKKNITGNLVEVMVCEGGCAYGPGCPGLNTPATSAKIKIAVDKMEAHPEGRWVGLPNSQIKPIKVEN</sequence>
<organism evidence="9 10">
    <name type="scientific">Entamoeba nuttalli</name>
    <dbReference type="NCBI Taxonomy" id="412467"/>
    <lineage>
        <taxon>Eukaryota</taxon>
        <taxon>Amoebozoa</taxon>
        <taxon>Evosea</taxon>
        <taxon>Archamoebae</taxon>
        <taxon>Mastigamoebida</taxon>
        <taxon>Entamoebidae</taxon>
        <taxon>Entamoeba</taxon>
    </lineage>
</organism>
<name>A0ABQ0D8L0_9EUKA</name>
<comment type="caution">
    <text evidence="9">The sequence shown here is derived from an EMBL/GenBank/DDBJ whole genome shotgun (WGS) entry which is preliminary data.</text>
</comment>
<feature type="domain" description="4Fe-4S ferredoxin-type" evidence="8">
    <location>
        <begin position="142"/>
        <end position="171"/>
    </location>
</feature>
<dbReference type="PANTHER" id="PTHR42859:SF10">
    <property type="entry name" value="DIMETHYLSULFOXIDE REDUCTASE CHAIN B"/>
    <property type="match status" value="1"/>
</dbReference>
<feature type="domain" description="4Fe-4S ferredoxin-type" evidence="8">
    <location>
        <begin position="110"/>
        <end position="141"/>
    </location>
</feature>
<dbReference type="InterPro" id="IPR017900">
    <property type="entry name" value="4Fe4S_Fe_S_CS"/>
</dbReference>
<evidence type="ECO:0000313" key="9">
    <source>
        <dbReference type="EMBL" id="GAB1219191.1"/>
    </source>
</evidence>
<keyword evidence="10" id="KW-1185">Reference proteome</keyword>
<accession>A0ABQ0D8L0</accession>
<keyword evidence="4" id="KW-0479">Metal-binding</keyword>
<dbReference type="PANTHER" id="PTHR42859">
    <property type="entry name" value="OXIDOREDUCTASE"/>
    <property type="match status" value="1"/>
</dbReference>
<evidence type="ECO:0000256" key="5">
    <source>
        <dbReference type="ARBA" id="ARBA00022982"/>
    </source>
</evidence>
<dbReference type="EMBL" id="BAAFRS010000018">
    <property type="protein sequence ID" value="GAB1219191.1"/>
    <property type="molecule type" value="Genomic_DNA"/>
</dbReference>
<dbReference type="PROSITE" id="PS00198">
    <property type="entry name" value="4FE4S_FER_1"/>
    <property type="match status" value="1"/>
</dbReference>
<dbReference type="Gene3D" id="3.40.950.10">
    <property type="entry name" value="Fe-only Hydrogenase (Larger Subunit), Chain L, domain 3"/>
    <property type="match status" value="1"/>
</dbReference>
<dbReference type="Pfam" id="PF02906">
    <property type="entry name" value="Fe_hyd_lg_C"/>
    <property type="match status" value="1"/>
</dbReference>
<dbReference type="Pfam" id="PF00037">
    <property type="entry name" value="Fer4"/>
    <property type="match status" value="1"/>
</dbReference>